<dbReference type="Pfam" id="PF02401">
    <property type="entry name" value="LYTB"/>
    <property type="match status" value="1"/>
</dbReference>
<evidence type="ECO:0000256" key="3">
    <source>
        <dbReference type="ARBA" id="ARBA00023004"/>
    </source>
</evidence>
<keyword evidence="3 5" id="KW-0408">Iron</keyword>
<dbReference type="GO" id="GO:0046872">
    <property type="term" value="F:metal ion binding"/>
    <property type="evidence" value="ECO:0007669"/>
    <property type="project" value="UniProtKB-KW"/>
</dbReference>
<dbReference type="UniPathway" id="UPA00056">
    <property type="reaction ID" value="UER00097"/>
</dbReference>
<feature type="binding site" evidence="5">
    <location>
        <position position="219"/>
    </location>
    <ligand>
        <name>(2E)-4-hydroxy-3-methylbut-2-enyl diphosphate</name>
        <dbReference type="ChEBI" id="CHEBI:128753"/>
    </ligand>
</feature>
<keyword evidence="2 5" id="KW-0479">Metal-binding</keyword>
<accession>A0A172RY84</accession>
<dbReference type="GO" id="GO:0051745">
    <property type="term" value="F:4-hydroxy-3-methylbut-2-enyl diphosphate reductase activity"/>
    <property type="evidence" value="ECO:0007669"/>
    <property type="project" value="UniProtKB-UniRule"/>
</dbReference>
<sequence>MEVITASCAGACYGVKRALRLAERAAESGRPTQTLGPLIHNPQVVDRLAAKGVGVANAPAEVSGECVIIRSHGVTPQVRQDIEERGVSIIDATCPHVLRAQRAAKELAEEGRTVVVVGEKSHPEVEGLRAWAESVSDRVVVASDASELPADLHGPLGVVVQTTQRRAMLEDVLSKLDARGLDYVLEDTICNATSTRQSAAEELASTVDAMVVIGGHNSSNTTRLYEICSAISPRTFHIETPDELKREDFAGCKRVGVTAGASTPDDIIQEVVRVLSEEFDA</sequence>
<comment type="pathway">
    <text evidence="5">Isoprenoid biosynthesis; dimethylallyl diphosphate biosynthesis; dimethylallyl diphosphate from (2E)-4-hydroxy-3-methylbutenyl diphosphate: step 1/1.</text>
</comment>
<dbReference type="Gene3D" id="3.40.1010.20">
    <property type="entry name" value="4-hydroxy-3-methylbut-2-enyl diphosphate reductase, catalytic domain"/>
    <property type="match status" value="2"/>
</dbReference>
<feature type="binding site" evidence="5">
    <location>
        <position position="190"/>
    </location>
    <ligand>
        <name>[4Fe-4S] cluster</name>
        <dbReference type="ChEBI" id="CHEBI:49883"/>
    </ligand>
</feature>
<comment type="pathway">
    <text evidence="5">Isoprenoid biosynthesis; isopentenyl diphosphate biosynthesis via DXP pathway; isopentenyl diphosphate from 1-deoxy-D-xylulose 5-phosphate: step 6/6.</text>
</comment>
<feature type="binding site" evidence="5">
    <location>
        <position position="122"/>
    </location>
    <ligand>
        <name>(2E)-4-hydroxy-3-methylbut-2-enyl diphosphate</name>
        <dbReference type="ChEBI" id="CHEBI:128753"/>
    </ligand>
</feature>
<keyword evidence="5" id="KW-0414">Isoprene biosynthesis</keyword>
<feature type="binding site" evidence="5">
    <location>
        <position position="122"/>
    </location>
    <ligand>
        <name>dimethylallyl diphosphate</name>
        <dbReference type="ChEBI" id="CHEBI:57623"/>
    </ligand>
</feature>
<dbReference type="HAMAP" id="MF_00191">
    <property type="entry name" value="IspH"/>
    <property type="match status" value="1"/>
</dbReference>
<name>A0A172RY84_9ACTN</name>
<feature type="binding site" evidence="5">
    <location>
        <position position="262"/>
    </location>
    <ligand>
        <name>isopentenyl diphosphate</name>
        <dbReference type="ChEBI" id="CHEBI:128769"/>
    </ligand>
</feature>
<feature type="binding site" evidence="5">
    <location>
        <position position="219"/>
    </location>
    <ligand>
        <name>isopentenyl diphosphate</name>
        <dbReference type="ChEBI" id="CHEBI:128769"/>
    </ligand>
</feature>
<dbReference type="AlphaFoldDB" id="A0A172RY84"/>
<evidence type="ECO:0000256" key="1">
    <source>
        <dbReference type="ARBA" id="ARBA00022485"/>
    </source>
</evidence>
<dbReference type="EC" id="1.17.7.4" evidence="5"/>
<feature type="binding site" evidence="5">
    <location>
        <position position="218"/>
    </location>
    <ligand>
        <name>(2E)-4-hydroxy-3-methylbut-2-enyl diphosphate</name>
        <dbReference type="ChEBI" id="CHEBI:128753"/>
    </ligand>
</feature>
<dbReference type="UniPathway" id="UPA00059">
    <property type="reaction ID" value="UER00105"/>
</dbReference>
<dbReference type="InterPro" id="IPR003451">
    <property type="entry name" value="LytB/IspH"/>
</dbReference>
<keyword evidence="1 5" id="KW-0004">4Fe-4S</keyword>
<dbReference type="KEGG" id="ddt:AAY81_05365"/>
<dbReference type="PATRIC" id="fig|79604.3.peg.1087"/>
<feature type="binding site" evidence="5">
    <location>
        <position position="218"/>
    </location>
    <ligand>
        <name>isopentenyl diphosphate</name>
        <dbReference type="ChEBI" id="CHEBI:128769"/>
    </ligand>
</feature>
<feature type="binding site" evidence="5">
    <location>
        <position position="220"/>
    </location>
    <ligand>
        <name>(2E)-4-hydroxy-3-methylbut-2-enyl diphosphate</name>
        <dbReference type="ChEBI" id="CHEBI:128753"/>
    </ligand>
</feature>
<dbReference type="EMBL" id="FOEC01000011">
    <property type="protein sequence ID" value="SEO91063.1"/>
    <property type="molecule type" value="Genomic_DNA"/>
</dbReference>
<feature type="binding site" evidence="5">
    <location>
        <position position="162"/>
    </location>
    <ligand>
        <name>(2E)-4-hydroxy-3-methylbut-2-enyl diphosphate</name>
        <dbReference type="ChEBI" id="CHEBI:128753"/>
    </ligand>
</feature>
<evidence type="ECO:0000313" key="6">
    <source>
        <dbReference type="EMBL" id="SEO91063.1"/>
    </source>
</evidence>
<dbReference type="GO" id="GO:0051539">
    <property type="term" value="F:4 iron, 4 sulfur cluster binding"/>
    <property type="evidence" value="ECO:0007669"/>
    <property type="project" value="UniProtKB-UniRule"/>
</dbReference>
<dbReference type="CDD" id="cd13944">
    <property type="entry name" value="lytB_ispH"/>
    <property type="match status" value="1"/>
</dbReference>
<dbReference type="STRING" id="79604.AAY81_05365"/>
<protein>
    <recommendedName>
        <fullName evidence="5">4-hydroxy-3-methylbut-2-enyl diphosphate reductase</fullName>
        <shortName evidence="5">HMBPP reductase</shortName>
        <ecNumber evidence="5">1.17.7.4</ecNumber>
    </recommendedName>
</protein>
<feature type="binding site" evidence="5">
    <location>
        <position position="40"/>
    </location>
    <ligand>
        <name>isopentenyl diphosphate</name>
        <dbReference type="ChEBI" id="CHEBI:128769"/>
    </ligand>
</feature>
<keyword evidence="7" id="KW-1185">Reference proteome</keyword>
<feature type="binding site" evidence="5">
    <location>
        <position position="72"/>
    </location>
    <ligand>
        <name>(2E)-4-hydroxy-3-methylbut-2-enyl diphosphate</name>
        <dbReference type="ChEBI" id="CHEBI:128753"/>
    </ligand>
</feature>
<feature type="binding site" evidence="5">
    <location>
        <position position="218"/>
    </location>
    <ligand>
        <name>dimethylallyl diphosphate</name>
        <dbReference type="ChEBI" id="CHEBI:57623"/>
    </ligand>
</feature>
<keyword evidence="5" id="KW-0560">Oxidoreductase</keyword>
<feature type="binding site" evidence="5">
    <location>
        <position position="40"/>
    </location>
    <ligand>
        <name>(2E)-4-hydroxy-3-methylbut-2-enyl diphosphate</name>
        <dbReference type="ChEBI" id="CHEBI:128753"/>
    </ligand>
</feature>
<feature type="binding site" evidence="5">
    <location>
        <position position="262"/>
    </location>
    <ligand>
        <name>(2E)-4-hydroxy-3-methylbut-2-enyl diphosphate</name>
        <dbReference type="ChEBI" id="CHEBI:128753"/>
    </ligand>
</feature>
<proteinExistence type="inferred from homology"/>
<feature type="binding site" evidence="5">
    <location>
        <position position="12"/>
    </location>
    <ligand>
        <name>[4Fe-4S] cluster</name>
        <dbReference type="ChEBI" id="CHEBI:49883"/>
    </ligand>
</feature>
<organism evidence="6 7">
    <name type="scientific">Denitrobacterium detoxificans</name>
    <dbReference type="NCBI Taxonomy" id="79604"/>
    <lineage>
        <taxon>Bacteria</taxon>
        <taxon>Bacillati</taxon>
        <taxon>Actinomycetota</taxon>
        <taxon>Coriobacteriia</taxon>
        <taxon>Eggerthellales</taxon>
        <taxon>Eggerthellaceae</taxon>
        <taxon>Denitrobacterium</taxon>
    </lineage>
</organism>
<feature type="binding site" evidence="5">
    <location>
        <position position="72"/>
    </location>
    <ligand>
        <name>dimethylallyl diphosphate</name>
        <dbReference type="ChEBI" id="CHEBI:57623"/>
    </ligand>
</feature>
<evidence type="ECO:0000256" key="2">
    <source>
        <dbReference type="ARBA" id="ARBA00022723"/>
    </source>
</evidence>
<comment type="catalytic activity">
    <reaction evidence="5">
        <text>dimethylallyl diphosphate + 2 oxidized [2Fe-2S]-[ferredoxin] + H2O = (2E)-4-hydroxy-3-methylbut-2-enyl diphosphate + 2 reduced [2Fe-2S]-[ferredoxin] + 2 H(+)</text>
        <dbReference type="Rhea" id="RHEA:24825"/>
        <dbReference type="Rhea" id="RHEA-COMP:10000"/>
        <dbReference type="Rhea" id="RHEA-COMP:10001"/>
        <dbReference type="ChEBI" id="CHEBI:15377"/>
        <dbReference type="ChEBI" id="CHEBI:15378"/>
        <dbReference type="ChEBI" id="CHEBI:33737"/>
        <dbReference type="ChEBI" id="CHEBI:33738"/>
        <dbReference type="ChEBI" id="CHEBI:57623"/>
        <dbReference type="ChEBI" id="CHEBI:128753"/>
        <dbReference type="EC" id="1.17.7.4"/>
    </reaction>
</comment>
<comment type="cofactor">
    <cofactor evidence="5">
        <name>[4Fe-4S] cluster</name>
        <dbReference type="ChEBI" id="CHEBI:49883"/>
    </cofactor>
    <text evidence="5">Binds 1 [4Fe-4S] cluster per subunit.</text>
</comment>
<feature type="binding site" evidence="5">
    <location>
        <position position="94"/>
    </location>
    <ligand>
        <name>[4Fe-4S] cluster</name>
        <dbReference type="ChEBI" id="CHEBI:49883"/>
    </ligand>
</feature>
<keyword evidence="4 5" id="KW-0411">Iron-sulfur</keyword>
<dbReference type="PANTHER" id="PTHR30426">
    <property type="entry name" value="4-HYDROXY-3-METHYLBUT-2-ENYL DIPHOSPHATE REDUCTASE"/>
    <property type="match status" value="1"/>
</dbReference>
<comment type="similarity">
    <text evidence="5">Belongs to the IspH family.</text>
</comment>
<dbReference type="Proteomes" id="UP000182975">
    <property type="component" value="Unassembled WGS sequence"/>
</dbReference>
<dbReference type="Gene3D" id="3.40.50.11270">
    <property type="match status" value="1"/>
</dbReference>
<gene>
    <name evidence="5" type="primary">ispH</name>
    <name evidence="6" type="ORF">SAMN02910314_01584</name>
</gene>
<feature type="binding site" evidence="5">
    <location>
        <position position="40"/>
    </location>
    <ligand>
        <name>dimethylallyl diphosphate</name>
        <dbReference type="ChEBI" id="CHEBI:57623"/>
    </ligand>
</feature>
<reference evidence="7" key="1">
    <citation type="submission" date="2016-10" db="EMBL/GenBank/DDBJ databases">
        <authorList>
            <person name="Varghese N."/>
        </authorList>
    </citation>
    <scope>NUCLEOTIDE SEQUENCE [LARGE SCALE GENOMIC DNA]</scope>
    <source>
        <strain evidence="7">DSM 21843</strain>
    </source>
</reference>
<feature type="binding site" evidence="5">
    <location>
        <position position="122"/>
    </location>
    <ligand>
        <name>isopentenyl diphosphate</name>
        <dbReference type="ChEBI" id="CHEBI:128769"/>
    </ligand>
</feature>
<evidence type="ECO:0000256" key="5">
    <source>
        <dbReference type="HAMAP-Rule" id="MF_00191"/>
    </source>
</evidence>
<dbReference type="NCBIfam" id="TIGR00216">
    <property type="entry name" value="ispH_lytB"/>
    <property type="match status" value="1"/>
</dbReference>
<feature type="binding site" evidence="5">
    <location>
        <position position="220"/>
    </location>
    <ligand>
        <name>dimethylallyl diphosphate</name>
        <dbReference type="ChEBI" id="CHEBI:57623"/>
    </ligand>
</feature>
<feature type="binding site" evidence="5">
    <location>
        <position position="72"/>
    </location>
    <ligand>
        <name>isopentenyl diphosphate</name>
        <dbReference type="ChEBI" id="CHEBI:128769"/>
    </ligand>
</feature>
<dbReference type="PANTHER" id="PTHR30426:SF0">
    <property type="entry name" value="4-HYDROXY-3-METHYLBUT-2-ENYL DIPHOSPHATE REDUCTASE"/>
    <property type="match status" value="1"/>
</dbReference>
<dbReference type="RefSeq" id="WP_066662329.1">
    <property type="nucleotide sequence ID" value="NZ_CP011402.1"/>
</dbReference>
<dbReference type="OrthoDB" id="9804068at2"/>
<comment type="catalytic activity">
    <reaction evidence="5">
        <text>isopentenyl diphosphate + 2 oxidized [2Fe-2S]-[ferredoxin] + H2O = (2E)-4-hydroxy-3-methylbut-2-enyl diphosphate + 2 reduced [2Fe-2S]-[ferredoxin] + 2 H(+)</text>
        <dbReference type="Rhea" id="RHEA:24488"/>
        <dbReference type="Rhea" id="RHEA-COMP:10000"/>
        <dbReference type="Rhea" id="RHEA-COMP:10001"/>
        <dbReference type="ChEBI" id="CHEBI:15377"/>
        <dbReference type="ChEBI" id="CHEBI:15378"/>
        <dbReference type="ChEBI" id="CHEBI:33737"/>
        <dbReference type="ChEBI" id="CHEBI:33738"/>
        <dbReference type="ChEBI" id="CHEBI:128753"/>
        <dbReference type="ChEBI" id="CHEBI:128769"/>
        <dbReference type="EC" id="1.17.7.4"/>
    </reaction>
</comment>
<feature type="binding site" evidence="5">
    <location>
        <position position="219"/>
    </location>
    <ligand>
        <name>dimethylallyl diphosphate</name>
        <dbReference type="ChEBI" id="CHEBI:57623"/>
    </ligand>
</feature>
<dbReference type="GO" id="GO:0050992">
    <property type="term" value="P:dimethylallyl diphosphate biosynthetic process"/>
    <property type="evidence" value="ECO:0007669"/>
    <property type="project" value="UniProtKB-UniRule"/>
</dbReference>
<dbReference type="GO" id="GO:0019288">
    <property type="term" value="P:isopentenyl diphosphate biosynthetic process, methylerythritol 4-phosphate pathway"/>
    <property type="evidence" value="ECO:0007669"/>
    <property type="project" value="UniProtKB-UniRule"/>
</dbReference>
<feature type="binding site" evidence="5">
    <location>
        <position position="262"/>
    </location>
    <ligand>
        <name>dimethylallyl diphosphate</name>
        <dbReference type="ChEBI" id="CHEBI:57623"/>
    </ligand>
</feature>
<evidence type="ECO:0000256" key="4">
    <source>
        <dbReference type="ARBA" id="ARBA00023014"/>
    </source>
</evidence>
<feature type="active site" description="Proton donor" evidence="5">
    <location>
        <position position="124"/>
    </location>
</feature>
<dbReference type="GO" id="GO:0016114">
    <property type="term" value="P:terpenoid biosynthetic process"/>
    <property type="evidence" value="ECO:0007669"/>
    <property type="project" value="UniProtKB-UniRule"/>
</dbReference>
<feature type="binding site" evidence="5">
    <location>
        <position position="220"/>
    </location>
    <ligand>
        <name>isopentenyl diphosphate</name>
        <dbReference type="ChEBI" id="CHEBI:128769"/>
    </ligand>
</feature>
<comment type="function">
    <text evidence="5">Catalyzes the conversion of 1-hydroxy-2-methyl-2-(E)-butenyl 4-diphosphate (HMBPP) into a mixture of isopentenyl diphosphate (IPP) and dimethylallyl diphosphate (DMAPP). Acts in the terminal step of the DOXP/MEP pathway for isoprenoid precursor biosynthesis.</text>
</comment>
<evidence type="ECO:0000313" key="7">
    <source>
        <dbReference type="Proteomes" id="UP000182975"/>
    </source>
</evidence>